<dbReference type="InterPro" id="IPR050109">
    <property type="entry name" value="HTH-type_TetR-like_transc_reg"/>
</dbReference>
<dbReference type="KEGG" id="mmz:MmarC7_1461"/>
<dbReference type="PROSITE" id="PS50977">
    <property type="entry name" value="HTH_TETR_2"/>
    <property type="match status" value="1"/>
</dbReference>
<evidence type="ECO:0000256" key="2">
    <source>
        <dbReference type="PROSITE-ProRule" id="PRU00335"/>
    </source>
</evidence>
<dbReference type="Pfam" id="PF00440">
    <property type="entry name" value="TetR_N"/>
    <property type="match status" value="1"/>
</dbReference>
<organism evidence="4">
    <name type="scientific">Methanococcus maripaludis (strain C7 / ATCC BAA-1331)</name>
    <dbReference type="NCBI Taxonomy" id="426368"/>
    <lineage>
        <taxon>Archaea</taxon>
        <taxon>Methanobacteriati</taxon>
        <taxon>Methanobacteriota</taxon>
        <taxon>Methanomada group</taxon>
        <taxon>Methanococci</taxon>
        <taxon>Methanococcales</taxon>
        <taxon>Methanococcaceae</taxon>
        <taxon>Methanococcus</taxon>
    </lineage>
</organism>
<sequence length="197" mass="22710">MDEIDMKANIEDKRKAVMDAALKLFTERGFQGTSTAQISKEAGVATGTLFHYFPTKEDLINNLYFEVKGGLSRAMVKDLESQVSFKDRLKKIWDNLVRWGLDNHDEFLFVGQFCNSPYISNFTREEVMKEYVFLHTLVEEGLKEGHIKELPSELVMAMFYQNSRIVVEVISGYDSSKDENKLIDDGFEIIWNGLTRN</sequence>
<proteinExistence type="predicted"/>
<feature type="DNA-binding region" description="H-T-H motif" evidence="2">
    <location>
        <begin position="34"/>
        <end position="53"/>
    </location>
</feature>
<accession>A6VJ97</accession>
<name>A6VJ97_METM7</name>
<keyword evidence="1 2" id="KW-0238">DNA-binding</keyword>
<dbReference type="STRING" id="426368.MmarC7_1461"/>
<dbReference type="PROSITE" id="PS01081">
    <property type="entry name" value="HTH_TETR_1"/>
    <property type="match status" value="1"/>
</dbReference>
<dbReference type="PANTHER" id="PTHR30055:SF222">
    <property type="entry name" value="REGULATORY PROTEIN"/>
    <property type="match status" value="1"/>
</dbReference>
<dbReference type="InterPro" id="IPR001647">
    <property type="entry name" value="HTH_TetR"/>
</dbReference>
<protein>
    <submittedName>
        <fullName evidence="4">Transcriptional regulator, TetR family</fullName>
    </submittedName>
</protein>
<dbReference type="SUPFAM" id="SSF46689">
    <property type="entry name" value="Homeodomain-like"/>
    <property type="match status" value="1"/>
</dbReference>
<gene>
    <name evidence="4" type="ordered locus">MmarC7_1461</name>
</gene>
<reference evidence="4" key="1">
    <citation type="submission" date="2007-06" db="EMBL/GenBank/DDBJ databases">
        <title>Complete sequence of Methanococcus maripaludis C7.</title>
        <authorList>
            <consortium name="US DOE Joint Genome Institute"/>
            <person name="Copeland A."/>
            <person name="Lucas S."/>
            <person name="Lapidus A."/>
            <person name="Barry K."/>
            <person name="Glavina del Rio T."/>
            <person name="Dalin E."/>
            <person name="Tice H."/>
            <person name="Pitluck S."/>
            <person name="Clum A."/>
            <person name="Schmutz J."/>
            <person name="Larimer F."/>
            <person name="Land M."/>
            <person name="Hauser L."/>
            <person name="Kyrpides N."/>
            <person name="Anderson I."/>
            <person name="Sieprawska-Lupa M."/>
            <person name="Whitman W.B."/>
            <person name="Richardson P."/>
        </authorList>
    </citation>
    <scope>NUCLEOTIDE SEQUENCE [LARGE SCALE GENOMIC DNA]</scope>
    <source>
        <strain evidence="4">C7</strain>
    </source>
</reference>
<dbReference type="EMBL" id="CP000745">
    <property type="protein sequence ID" value="ABR66523.1"/>
    <property type="molecule type" value="Genomic_DNA"/>
</dbReference>
<dbReference type="InterPro" id="IPR009057">
    <property type="entry name" value="Homeodomain-like_sf"/>
</dbReference>
<dbReference type="eggNOG" id="arCOG02645">
    <property type="taxonomic scope" value="Archaea"/>
</dbReference>
<dbReference type="InterPro" id="IPR032551">
    <property type="entry name" value="BscR_C"/>
</dbReference>
<dbReference type="SUPFAM" id="SSF48498">
    <property type="entry name" value="Tetracyclin repressor-like, C-terminal domain"/>
    <property type="match status" value="1"/>
</dbReference>
<dbReference type="GO" id="GO:0003677">
    <property type="term" value="F:DNA binding"/>
    <property type="evidence" value="ECO:0007669"/>
    <property type="project" value="UniProtKB-UniRule"/>
</dbReference>
<evidence type="ECO:0000256" key="1">
    <source>
        <dbReference type="ARBA" id="ARBA00023125"/>
    </source>
</evidence>
<dbReference type="Gene3D" id="1.10.357.10">
    <property type="entry name" value="Tetracycline Repressor, domain 2"/>
    <property type="match status" value="1"/>
</dbReference>
<evidence type="ECO:0000313" key="4">
    <source>
        <dbReference type="EMBL" id="ABR66523.1"/>
    </source>
</evidence>
<dbReference type="InterPro" id="IPR023772">
    <property type="entry name" value="DNA-bd_HTH_TetR-type_CS"/>
</dbReference>
<dbReference type="Pfam" id="PF16295">
    <property type="entry name" value="TetR_C_10"/>
    <property type="match status" value="1"/>
</dbReference>
<dbReference type="HOGENOM" id="CLU_069356_12_9_2"/>
<dbReference type="AlphaFoldDB" id="A6VJ97"/>
<evidence type="ECO:0000259" key="3">
    <source>
        <dbReference type="PROSITE" id="PS50977"/>
    </source>
</evidence>
<feature type="domain" description="HTH tetR-type" evidence="3">
    <location>
        <begin position="11"/>
        <end position="71"/>
    </location>
</feature>
<dbReference type="InterPro" id="IPR036271">
    <property type="entry name" value="Tet_transcr_reg_TetR-rel_C_sf"/>
</dbReference>
<dbReference type="PRINTS" id="PR00455">
    <property type="entry name" value="HTHTETR"/>
</dbReference>
<dbReference type="PANTHER" id="PTHR30055">
    <property type="entry name" value="HTH-TYPE TRANSCRIPTIONAL REGULATOR RUTR"/>
    <property type="match status" value="1"/>
</dbReference>